<feature type="region of interest" description="Disordered" evidence="7">
    <location>
        <begin position="1"/>
        <end position="78"/>
    </location>
</feature>
<keyword evidence="6" id="KW-0391">Immunity</keyword>
<evidence type="ECO:0000313" key="9">
    <source>
        <dbReference type="EMBL" id="KXZ55547.1"/>
    </source>
</evidence>
<evidence type="ECO:0000313" key="10">
    <source>
        <dbReference type="Proteomes" id="UP000075714"/>
    </source>
</evidence>
<dbReference type="Pfam" id="PF20173">
    <property type="entry name" value="ZnF_RZ-type"/>
    <property type="match status" value="1"/>
</dbReference>
<evidence type="ECO:0000256" key="6">
    <source>
        <dbReference type="ARBA" id="ARBA00022859"/>
    </source>
</evidence>
<feature type="compositionally biased region" description="Gly residues" evidence="7">
    <location>
        <begin position="63"/>
        <end position="75"/>
    </location>
</feature>
<proteinExistence type="predicted"/>
<dbReference type="OrthoDB" id="552943at2759"/>
<feature type="domain" description="RZ-type" evidence="8">
    <location>
        <begin position="188"/>
        <end position="263"/>
    </location>
</feature>
<name>A0A150H054_GONPE</name>
<comment type="subcellular location">
    <subcellularLocation>
        <location evidence="1">Cytoplasm</location>
    </subcellularLocation>
</comment>
<dbReference type="InterPro" id="IPR046439">
    <property type="entry name" value="ZF_RZ_dom"/>
</dbReference>
<evidence type="ECO:0000256" key="1">
    <source>
        <dbReference type="ARBA" id="ARBA00004496"/>
    </source>
</evidence>
<reference evidence="10" key="1">
    <citation type="journal article" date="2016" name="Nat. Commun.">
        <title>The Gonium pectorale genome demonstrates co-option of cell cycle regulation during the evolution of multicellularity.</title>
        <authorList>
            <person name="Hanschen E.R."/>
            <person name="Marriage T.N."/>
            <person name="Ferris P.J."/>
            <person name="Hamaji T."/>
            <person name="Toyoda A."/>
            <person name="Fujiyama A."/>
            <person name="Neme R."/>
            <person name="Noguchi H."/>
            <person name="Minakuchi Y."/>
            <person name="Suzuki M."/>
            <person name="Kawai-Toyooka H."/>
            <person name="Smith D.R."/>
            <person name="Sparks H."/>
            <person name="Anderson J."/>
            <person name="Bakaric R."/>
            <person name="Luria V."/>
            <person name="Karger A."/>
            <person name="Kirschner M.W."/>
            <person name="Durand P.M."/>
            <person name="Michod R.E."/>
            <person name="Nozaki H."/>
            <person name="Olson B.J."/>
        </authorList>
    </citation>
    <scope>NUCLEOTIDE SEQUENCE [LARGE SCALE GENOMIC DNA]</scope>
    <source>
        <strain evidence="10">NIES-2863</strain>
    </source>
</reference>
<dbReference type="AlphaFoldDB" id="A0A150H054"/>
<evidence type="ECO:0000256" key="4">
    <source>
        <dbReference type="ARBA" id="ARBA00022771"/>
    </source>
</evidence>
<keyword evidence="5" id="KW-0862">Zinc</keyword>
<evidence type="ECO:0000256" key="7">
    <source>
        <dbReference type="SAM" id="MobiDB-lite"/>
    </source>
</evidence>
<feature type="region of interest" description="Disordered" evidence="7">
    <location>
        <begin position="112"/>
        <end position="174"/>
    </location>
</feature>
<evidence type="ECO:0000256" key="3">
    <source>
        <dbReference type="ARBA" id="ARBA00022723"/>
    </source>
</evidence>
<dbReference type="GO" id="GO:0005737">
    <property type="term" value="C:cytoplasm"/>
    <property type="evidence" value="ECO:0007669"/>
    <property type="project" value="UniProtKB-SubCell"/>
</dbReference>
<organism evidence="9 10">
    <name type="scientific">Gonium pectorale</name>
    <name type="common">Green alga</name>
    <dbReference type="NCBI Taxonomy" id="33097"/>
    <lineage>
        <taxon>Eukaryota</taxon>
        <taxon>Viridiplantae</taxon>
        <taxon>Chlorophyta</taxon>
        <taxon>core chlorophytes</taxon>
        <taxon>Chlorophyceae</taxon>
        <taxon>CS clade</taxon>
        <taxon>Chlamydomonadales</taxon>
        <taxon>Volvocaceae</taxon>
        <taxon>Gonium</taxon>
    </lineage>
</organism>
<protein>
    <recommendedName>
        <fullName evidence="8">RZ-type domain-containing protein</fullName>
    </recommendedName>
</protein>
<accession>A0A150H054</accession>
<sequence length="268" mass="27886">MAAPSARQRGGRRVQWADFVATSRPAETSDAAAAPSDDNRRRNDDGGPGRGRGNAGAHNSEPGGRGGHGGRGGRGGHVRLDWQRRGFVPDHVRNPHRYIMYTLDEELVVGGGEQRNGGGRVGRNGTHGHGAADWRGSGTQEEAEEMRQAATQRSVFPVDEDGGDGVETGAEMAGSARSQTSLVGSAVITAREKYEVLMAIAVAEAGHGRCPTACPGGHVYVIGNCGNPTETGRCPECGSQVGGNELLGSGNSLANCLIDRLKAEAGIR</sequence>
<keyword evidence="3" id="KW-0479">Metal-binding</keyword>
<dbReference type="PROSITE" id="PS51981">
    <property type="entry name" value="ZF_RZ"/>
    <property type="match status" value="1"/>
</dbReference>
<evidence type="ECO:0000259" key="8">
    <source>
        <dbReference type="PROSITE" id="PS51981"/>
    </source>
</evidence>
<dbReference type="GO" id="GO:0002376">
    <property type="term" value="P:immune system process"/>
    <property type="evidence" value="ECO:0007669"/>
    <property type="project" value="UniProtKB-KW"/>
</dbReference>
<keyword evidence="10" id="KW-1185">Reference proteome</keyword>
<feature type="compositionally biased region" description="Basic and acidic residues" evidence="7">
    <location>
        <begin position="37"/>
        <end position="47"/>
    </location>
</feature>
<keyword evidence="4" id="KW-0863">Zinc-finger</keyword>
<dbReference type="Proteomes" id="UP000075714">
    <property type="component" value="Unassembled WGS sequence"/>
</dbReference>
<dbReference type="EMBL" id="LSYV01000003">
    <property type="protein sequence ID" value="KXZ55547.1"/>
    <property type="molecule type" value="Genomic_DNA"/>
</dbReference>
<keyword evidence="2" id="KW-0963">Cytoplasm</keyword>
<dbReference type="GO" id="GO:0008270">
    <property type="term" value="F:zinc ion binding"/>
    <property type="evidence" value="ECO:0007669"/>
    <property type="project" value="UniProtKB-KW"/>
</dbReference>
<feature type="compositionally biased region" description="Gly residues" evidence="7">
    <location>
        <begin position="112"/>
        <end position="128"/>
    </location>
</feature>
<gene>
    <name evidence="9" type="ORF">GPECTOR_2g1096</name>
</gene>
<evidence type="ECO:0000256" key="5">
    <source>
        <dbReference type="ARBA" id="ARBA00022833"/>
    </source>
</evidence>
<evidence type="ECO:0000256" key="2">
    <source>
        <dbReference type="ARBA" id="ARBA00022490"/>
    </source>
</evidence>
<comment type="caution">
    <text evidence="9">The sequence shown here is derived from an EMBL/GenBank/DDBJ whole genome shotgun (WGS) entry which is preliminary data.</text>
</comment>